<dbReference type="InterPro" id="IPR044855">
    <property type="entry name" value="CoA-Trfase_III_dom3_sf"/>
</dbReference>
<dbReference type="InterPro" id="IPR023606">
    <property type="entry name" value="CoA-Trfase_III_dom_1_sf"/>
</dbReference>
<dbReference type="PANTHER" id="PTHR48207">
    <property type="entry name" value="SUCCINATE--HYDROXYMETHYLGLUTARATE COA-TRANSFERASE"/>
    <property type="match status" value="1"/>
</dbReference>
<dbReference type="AlphaFoldDB" id="A0A382DUH5"/>
<evidence type="ECO:0000313" key="2">
    <source>
        <dbReference type="EMBL" id="SVB41313.1"/>
    </source>
</evidence>
<gene>
    <name evidence="2" type="ORF">METZ01_LOCUS194167</name>
</gene>
<keyword evidence="1" id="KW-0808">Transferase</keyword>
<evidence type="ECO:0000256" key="1">
    <source>
        <dbReference type="ARBA" id="ARBA00022679"/>
    </source>
</evidence>
<dbReference type="EMBL" id="UINC01040857">
    <property type="protein sequence ID" value="SVB41313.1"/>
    <property type="molecule type" value="Genomic_DNA"/>
</dbReference>
<dbReference type="PANTHER" id="PTHR48207:SF3">
    <property type="entry name" value="SUCCINATE--HYDROXYMETHYLGLUTARATE COA-TRANSFERASE"/>
    <property type="match status" value="1"/>
</dbReference>
<dbReference type="Gene3D" id="3.30.1540.10">
    <property type="entry name" value="formyl-coa transferase, domain 3"/>
    <property type="match status" value="1"/>
</dbReference>
<dbReference type="Gene3D" id="3.40.50.10540">
    <property type="entry name" value="Crotonobetainyl-coa:carnitine coa-transferase, domain 1"/>
    <property type="match status" value="1"/>
</dbReference>
<evidence type="ECO:0008006" key="3">
    <source>
        <dbReference type="Google" id="ProtNLM"/>
    </source>
</evidence>
<reference evidence="2" key="1">
    <citation type="submission" date="2018-05" db="EMBL/GenBank/DDBJ databases">
        <authorList>
            <person name="Lanie J.A."/>
            <person name="Ng W.-L."/>
            <person name="Kazmierczak K.M."/>
            <person name="Andrzejewski T.M."/>
            <person name="Davidsen T.M."/>
            <person name="Wayne K.J."/>
            <person name="Tettelin H."/>
            <person name="Glass J.I."/>
            <person name="Rusch D."/>
            <person name="Podicherti R."/>
            <person name="Tsui H.-C.T."/>
            <person name="Winkler M.E."/>
        </authorList>
    </citation>
    <scope>NUCLEOTIDE SEQUENCE</scope>
</reference>
<sequence length="407" mass="43824">VPGALSRFRILDLSRVLAGPSCTQLLADLGADVIKIERPGLGDDTRGWGPPYLRDSAGDDTSEAGYYLSANRGKRSVAVDIKTAQGQEVIRELALCSDVVVENFKVGGLGKYQLDYASLKNGHPELIYCSITGFGQTGPDASRAGYDFMIQGTGGLMSITGERDGVPGAGPQKVGVAMADLVTGLYAASAIQAALLSRESSGKGQYIDMALLDCQVAVLANQAMNCMVSGQVPIRSGNAHPNVVPYQVFASSDGHIIIAIGNDSQFRRFCELTEEPALITDDRFSTNAGRVRYREALLPLVENIIRQRPSADWAEELDAAGIPWGPINTIDKVLELPQVHHRGMRVPMAHPLSECFEAVGSPLKLTDTPPVYNRPPPLLGEHTVEVLEGLLGYDDERIEELRRNGVI</sequence>
<dbReference type="SUPFAM" id="SSF89796">
    <property type="entry name" value="CoA-transferase family III (CaiB/BaiF)"/>
    <property type="match status" value="1"/>
</dbReference>
<proteinExistence type="predicted"/>
<accession>A0A382DUH5</accession>
<name>A0A382DUH5_9ZZZZ</name>
<dbReference type="GO" id="GO:0008410">
    <property type="term" value="F:CoA-transferase activity"/>
    <property type="evidence" value="ECO:0007669"/>
    <property type="project" value="TreeGrafter"/>
</dbReference>
<organism evidence="2">
    <name type="scientific">marine metagenome</name>
    <dbReference type="NCBI Taxonomy" id="408172"/>
    <lineage>
        <taxon>unclassified sequences</taxon>
        <taxon>metagenomes</taxon>
        <taxon>ecological metagenomes</taxon>
    </lineage>
</organism>
<protein>
    <recommendedName>
        <fullName evidence="3">CoA transferase</fullName>
    </recommendedName>
</protein>
<dbReference type="Pfam" id="PF02515">
    <property type="entry name" value="CoA_transf_3"/>
    <property type="match status" value="1"/>
</dbReference>
<feature type="non-terminal residue" evidence="2">
    <location>
        <position position="1"/>
    </location>
</feature>
<dbReference type="InterPro" id="IPR050483">
    <property type="entry name" value="CoA-transferase_III_domain"/>
</dbReference>
<dbReference type="InterPro" id="IPR003673">
    <property type="entry name" value="CoA-Trfase_fam_III"/>
</dbReference>